<evidence type="ECO:0000313" key="1">
    <source>
        <dbReference type="EMBL" id="MCI22513.1"/>
    </source>
</evidence>
<name>A0A392QDS5_9FABA</name>
<dbReference type="AlphaFoldDB" id="A0A392QDS5"/>
<feature type="non-terminal residue" evidence="1">
    <location>
        <position position="121"/>
    </location>
</feature>
<comment type="caution">
    <text evidence="1">The sequence shown here is derived from an EMBL/GenBank/DDBJ whole genome shotgun (WGS) entry which is preliminary data.</text>
</comment>
<keyword evidence="2" id="KW-1185">Reference proteome</keyword>
<protein>
    <submittedName>
        <fullName evidence="1">Brefeldin A-inhibited guanine nucleotide-exchange protein 1-like</fullName>
    </submittedName>
</protein>
<organism evidence="1 2">
    <name type="scientific">Trifolium medium</name>
    <dbReference type="NCBI Taxonomy" id="97028"/>
    <lineage>
        <taxon>Eukaryota</taxon>
        <taxon>Viridiplantae</taxon>
        <taxon>Streptophyta</taxon>
        <taxon>Embryophyta</taxon>
        <taxon>Tracheophyta</taxon>
        <taxon>Spermatophyta</taxon>
        <taxon>Magnoliopsida</taxon>
        <taxon>eudicotyledons</taxon>
        <taxon>Gunneridae</taxon>
        <taxon>Pentapetalae</taxon>
        <taxon>rosids</taxon>
        <taxon>fabids</taxon>
        <taxon>Fabales</taxon>
        <taxon>Fabaceae</taxon>
        <taxon>Papilionoideae</taxon>
        <taxon>50 kb inversion clade</taxon>
        <taxon>NPAAA clade</taxon>
        <taxon>Hologalegina</taxon>
        <taxon>IRL clade</taxon>
        <taxon>Trifolieae</taxon>
        <taxon>Trifolium</taxon>
    </lineage>
</organism>
<reference evidence="1 2" key="1">
    <citation type="journal article" date="2018" name="Front. Plant Sci.">
        <title>Red Clover (Trifolium pratense) and Zigzag Clover (T. medium) - A Picture of Genomic Similarities and Differences.</title>
        <authorList>
            <person name="Dluhosova J."/>
            <person name="Istvanek J."/>
            <person name="Nedelnik J."/>
            <person name="Repkova J."/>
        </authorList>
    </citation>
    <scope>NUCLEOTIDE SEQUENCE [LARGE SCALE GENOMIC DNA]</scope>
    <source>
        <strain evidence="2">cv. 10/8</strain>
        <tissue evidence="1">Leaf</tissue>
    </source>
</reference>
<evidence type="ECO:0000313" key="2">
    <source>
        <dbReference type="Proteomes" id="UP000265520"/>
    </source>
</evidence>
<dbReference type="Proteomes" id="UP000265520">
    <property type="component" value="Unassembled WGS sequence"/>
</dbReference>
<sequence>MVRSQLPGVVSVLTGFIRSPVQGPASTGVAGLMRLTGDLGKRLSEEEWKEIFLCLKDAATSTVPGFVKVLRTMSNIEVLKISQSSDHDLTNDEFDDDNLQTATYVVSRTKNHIAMQLLILQ</sequence>
<accession>A0A392QDS5</accession>
<proteinExistence type="predicted"/>
<dbReference type="EMBL" id="LXQA010130876">
    <property type="protein sequence ID" value="MCI22513.1"/>
    <property type="molecule type" value="Genomic_DNA"/>
</dbReference>